<sequence length="232" mass="26452">MPNLKHRAFDAEIMDDLNLPDSEIAPVLEGLGKVNSWFGGHKEAITSIKNFPVKQGYSISDWGCGGGDTLIAIAKWATQQQMPLKLTGIDAAPAAINYARNASKTFANISYVRADVINDTPLLGKHDIIISNLFTHHFDDEHWITMIKNMYASAQKGIIITDLHRHWVLYYAVIFITHVLTRNKMVRYDGPLSVKRGFKKQELLTLLKKAQIDNFKLTWKWPFRWALVIYKL</sequence>
<accession>A0A5B8W2G4</accession>
<keyword evidence="3" id="KW-1185">Reference proteome</keyword>
<organism evidence="2 3">
    <name type="scientific">Mucilaginibacter ginsenosidivorax</name>
    <dbReference type="NCBI Taxonomy" id="862126"/>
    <lineage>
        <taxon>Bacteria</taxon>
        <taxon>Pseudomonadati</taxon>
        <taxon>Bacteroidota</taxon>
        <taxon>Sphingobacteriia</taxon>
        <taxon>Sphingobacteriales</taxon>
        <taxon>Sphingobacteriaceae</taxon>
        <taxon>Mucilaginibacter</taxon>
    </lineage>
</organism>
<evidence type="ECO:0000259" key="1">
    <source>
        <dbReference type="Pfam" id="PF13649"/>
    </source>
</evidence>
<dbReference type="KEGG" id="mgk:FSB76_14400"/>
<gene>
    <name evidence="2" type="ORF">FSB76_14400</name>
</gene>
<feature type="domain" description="Methyltransferase" evidence="1">
    <location>
        <begin position="60"/>
        <end position="155"/>
    </location>
</feature>
<dbReference type="InterPro" id="IPR041698">
    <property type="entry name" value="Methyltransf_25"/>
</dbReference>
<dbReference type="Proteomes" id="UP000321362">
    <property type="component" value="Chromosome"/>
</dbReference>
<evidence type="ECO:0000313" key="3">
    <source>
        <dbReference type="Proteomes" id="UP000321362"/>
    </source>
</evidence>
<reference evidence="2 3" key="1">
    <citation type="journal article" date="2013" name="J. Microbiol.">
        <title>Mucilaginibacter ginsenosidivorax sp. nov., with ginsenoside converting activity isolated from sediment.</title>
        <authorList>
            <person name="Kim J.K."/>
            <person name="Choi T.E."/>
            <person name="Liu Q.M."/>
            <person name="Park H.Y."/>
            <person name="Yi T.H."/>
            <person name="Yoon M.H."/>
            <person name="Kim S.C."/>
            <person name="Im W.T."/>
        </authorList>
    </citation>
    <scope>NUCLEOTIDE SEQUENCE [LARGE SCALE GENOMIC DNA]</scope>
    <source>
        <strain evidence="2 3">KHI28</strain>
    </source>
</reference>
<dbReference type="EMBL" id="CP042437">
    <property type="protein sequence ID" value="QEC77076.1"/>
    <property type="molecule type" value="Genomic_DNA"/>
</dbReference>
<dbReference type="InterPro" id="IPR029063">
    <property type="entry name" value="SAM-dependent_MTases_sf"/>
</dbReference>
<dbReference type="SUPFAM" id="SSF53335">
    <property type="entry name" value="S-adenosyl-L-methionine-dependent methyltransferases"/>
    <property type="match status" value="1"/>
</dbReference>
<dbReference type="GO" id="GO:0008168">
    <property type="term" value="F:methyltransferase activity"/>
    <property type="evidence" value="ECO:0007669"/>
    <property type="project" value="UniProtKB-KW"/>
</dbReference>
<dbReference type="GO" id="GO:0032259">
    <property type="term" value="P:methylation"/>
    <property type="evidence" value="ECO:0007669"/>
    <property type="project" value="UniProtKB-KW"/>
</dbReference>
<name>A0A5B8W2G4_9SPHI</name>
<dbReference type="CDD" id="cd02440">
    <property type="entry name" value="AdoMet_MTases"/>
    <property type="match status" value="1"/>
</dbReference>
<protein>
    <submittedName>
        <fullName evidence="2">Methyltransferase domain-containing protein</fullName>
    </submittedName>
</protein>
<dbReference type="OrthoDB" id="9800454at2"/>
<dbReference type="Pfam" id="PF13649">
    <property type="entry name" value="Methyltransf_25"/>
    <property type="match status" value="1"/>
</dbReference>
<keyword evidence="2" id="KW-0489">Methyltransferase</keyword>
<dbReference type="RefSeq" id="WP_147054453.1">
    <property type="nucleotide sequence ID" value="NZ_CP042437.1"/>
</dbReference>
<dbReference type="AlphaFoldDB" id="A0A5B8W2G4"/>
<keyword evidence="2" id="KW-0808">Transferase</keyword>
<dbReference type="Gene3D" id="3.40.50.150">
    <property type="entry name" value="Vaccinia Virus protein VP39"/>
    <property type="match status" value="1"/>
</dbReference>
<evidence type="ECO:0000313" key="2">
    <source>
        <dbReference type="EMBL" id="QEC77076.1"/>
    </source>
</evidence>
<proteinExistence type="predicted"/>